<feature type="transmembrane region" description="Helical" evidence="3">
    <location>
        <begin position="6"/>
        <end position="24"/>
    </location>
</feature>
<evidence type="ECO:0000256" key="3">
    <source>
        <dbReference type="SAM" id="Phobius"/>
    </source>
</evidence>
<evidence type="ECO:0000313" key="5">
    <source>
        <dbReference type="Proteomes" id="UP000507470"/>
    </source>
</evidence>
<keyword evidence="5" id="KW-1185">Reference proteome</keyword>
<dbReference type="CDD" id="cd05327">
    <property type="entry name" value="retinol-DH_like_SDR_c_like"/>
    <property type="match status" value="1"/>
</dbReference>
<dbReference type="Pfam" id="PF00106">
    <property type="entry name" value="adh_short"/>
    <property type="match status" value="1"/>
</dbReference>
<evidence type="ECO:0000256" key="2">
    <source>
        <dbReference type="RuleBase" id="RU000363"/>
    </source>
</evidence>
<keyword evidence="1" id="KW-0560">Oxidoreductase</keyword>
<dbReference type="GO" id="GO:0016491">
    <property type="term" value="F:oxidoreductase activity"/>
    <property type="evidence" value="ECO:0007669"/>
    <property type="project" value="UniProtKB-KW"/>
</dbReference>
<protein>
    <submittedName>
        <fullName evidence="4">Retinol dehydrogenase 14,Retinol dehydrogenase 11,Dehydrogenase/reductase SDR family member 13,Retinol dehydrogenase 13,Retinol dehydrogenase 12</fullName>
    </submittedName>
</protein>
<dbReference type="InterPro" id="IPR002347">
    <property type="entry name" value="SDR_fam"/>
</dbReference>
<dbReference type="InterPro" id="IPR036291">
    <property type="entry name" value="NAD(P)-bd_dom_sf"/>
</dbReference>
<dbReference type="Proteomes" id="UP000507470">
    <property type="component" value="Unassembled WGS sequence"/>
</dbReference>
<dbReference type="OrthoDB" id="191139at2759"/>
<proteinExistence type="inferred from homology"/>
<dbReference type="Gene3D" id="3.40.50.720">
    <property type="entry name" value="NAD(P)-binding Rossmann-like Domain"/>
    <property type="match status" value="1"/>
</dbReference>
<gene>
    <name evidence="4" type="ORF">MCOR_37337</name>
</gene>
<name>A0A6J8D421_MYTCO</name>
<accession>A0A6J8D421</accession>
<keyword evidence="3" id="KW-0812">Transmembrane</keyword>
<dbReference type="PRINTS" id="PR00080">
    <property type="entry name" value="SDRFAMILY"/>
</dbReference>
<keyword evidence="3" id="KW-1133">Transmembrane helix</keyword>
<organism evidence="4 5">
    <name type="scientific">Mytilus coruscus</name>
    <name type="common">Sea mussel</name>
    <dbReference type="NCBI Taxonomy" id="42192"/>
    <lineage>
        <taxon>Eukaryota</taxon>
        <taxon>Metazoa</taxon>
        <taxon>Spiralia</taxon>
        <taxon>Lophotrochozoa</taxon>
        <taxon>Mollusca</taxon>
        <taxon>Bivalvia</taxon>
        <taxon>Autobranchia</taxon>
        <taxon>Pteriomorphia</taxon>
        <taxon>Mytilida</taxon>
        <taxon>Mytiloidea</taxon>
        <taxon>Mytilidae</taxon>
        <taxon>Mytilinae</taxon>
        <taxon>Mytilus</taxon>
    </lineage>
</organism>
<evidence type="ECO:0000256" key="1">
    <source>
        <dbReference type="ARBA" id="ARBA00023002"/>
    </source>
</evidence>
<dbReference type="AlphaFoldDB" id="A0A6J8D421"/>
<dbReference type="SUPFAM" id="SSF51735">
    <property type="entry name" value="NAD(P)-binding Rossmann-fold domains"/>
    <property type="match status" value="1"/>
</dbReference>
<dbReference type="PRINTS" id="PR00081">
    <property type="entry name" value="GDHRDH"/>
</dbReference>
<dbReference type="PANTHER" id="PTHR43157">
    <property type="entry name" value="PHOSPHATIDYLINOSITOL-GLYCAN BIOSYNTHESIS CLASS F PROTEIN-RELATED"/>
    <property type="match status" value="1"/>
</dbReference>
<sequence length="316" mass="35509">MDYSLWFVTISTVLLVVYIIVQLLKGKCNSTALLEGKTIIVTGANTGIGYETALSFARRKGRVILACRSRERAEAACKTIKETSGNQNVLVKIIDLSIMASVRKFAEDFIKEEKRLDILVNNAAVSGMKKTITEEGLEYSYATNYLGPFLLTNLLLDIMKKTPNSRIVNVSSIVNMFGNVSFDTLNGEKYSIAGTYYDTKLLNIMFTKELSRKLKGTSVTTSCLHPGSVRTELLRNIPVYVRIPFQIMGLLFFKTCEEGAQTTIYCAISEDLQGVSGHYYMDCKDYEHTIYISKQAYDEGLCKKIWEVSERLTESK</sequence>
<comment type="similarity">
    <text evidence="2">Belongs to the short-chain dehydrogenases/reductases (SDR) family.</text>
</comment>
<keyword evidence="3" id="KW-0472">Membrane</keyword>
<reference evidence="4 5" key="1">
    <citation type="submission" date="2020-06" db="EMBL/GenBank/DDBJ databases">
        <authorList>
            <person name="Li R."/>
            <person name="Bekaert M."/>
        </authorList>
    </citation>
    <scope>NUCLEOTIDE SEQUENCE [LARGE SCALE GENOMIC DNA]</scope>
    <source>
        <strain evidence="5">wild</strain>
    </source>
</reference>
<evidence type="ECO:0000313" key="4">
    <source>
        <dbReference type="EMBL" id="CAC5403443.1"/>
    </source>
</evidence>
<dbReference type="EMBL" id="CACVKT020006770">
    <property type="protein sequence ID" value="CAC5403443.1"/>
    <property type="molecule type" value="Genomic_DNA"/>
</dbReference>
<dbReference type="PANTHER" id="PTHR43157:SF31">
    <property type="entry name" value="PHOSPHATIDYLINOSITOL-GLYCAN BIOSYNTHESIS CLASS F PROTEIN"/>
    <property type="match status" value="1"/>
</dbReference>